<dbReference type="GO" id="GO:0070681">
    <property type="term" value="P:glutaminyl-tRNAGln biosynthesis via transamidation"/>
    <property type="evidence" value="ECO:0007669"/>
    <property type="project" value="TreeGrafter"/>
</dbReference>
<comment type="function">
    <text evidence="7 10">Allows the formation of correctly charged Asn-tRNA(Asn) or Gln-tRNA(Gln) through the transamidation of misacylated Asp-tRNA(Asn) or Glu-tRNA(Gln) in organisms which lack either or both of asparaginyl-tRNA or glutaminyl-tRNA synthetases. The reaction takes place in the presence of glutamine and ATP through an activated phospho-Asp-tRNA(Asn) or phospho-Glu-tRNA(Gln).</text>
</comment>
<dbReference type="FunFam" id="1.10.10.410:FF:000001">
    <property type="entry name" value="Aspartyl/glutamyl-tRNA(Asn/Gln) amidotransferase subunit B"/>
    <property type="match status" value="1"/>
</dbReference>
<comment type="catalytic activity">
    <reaction evidence="9 10">
        <text>L-glutamyl-tRNA(Gln) + L-glutamine + ATP + H2O = L-glutaminyl-tRNA(Gln) + L-glutamate + ADP + phosphate + H(+)</text>
        <dbReference type="Rhea" id="RHEA:17521"/>
        <dbReference type="Rhea" id="RHEA-COMP:9681"/>
        <dbReference type="Rhea" id="RHEA-COMP:9684"/>
        <dbReference type="ChEBI" id="CHEBI:15377"/>
        <dbReference type="ChEBI" id="CHEBI:15378"/>
        <dbReference type="ChEBI" id="CHEBI:29985"/>
        <dbReference type="ChEBI" id="CHEBI:30616"/>
        <dbReference type="ChEBI" id="CHEBI:43474"/>
        <dbReference type="ChEBI" id="CHEBI:58359"/>
        <dbReference type="ChEBI" id="CHEBI:78520"/>
        <dbReference type="ChEBI" id="CHEBI:78521"/>
        <dbReference type="ChEBI" id="CHEBI:456216"/>
    </reaction>
</comment>
<dbReference type="InterPro" id="IPR003789">
    <property type="entry name" value="Asn/Gln_tRNA_amidoTrase-B-like"/>
</dbReference>
<evidence type="ECO:0000256" key="9">
    <source>
        <dbReference type="ARBA" id="ARBA00047913"/>
    </source>
</evidence>
<evidence type="ECO:0000256" key="7">
    <source>
        <dbReference type="ARBA" id="ARBA00024799"/>
    </source>
</evidence>
<dbReference type="InterPro" id="IPR014746">
    <property type="entry name" value="Gln_synth/guanido_kin_cat_dom"/>
</dbReference>
<dbReference type="PROSITE" id="PS01234">
    <property type="entry name" value="GATB"/>
    <property type="match status" value="1"/>
</dbReference>
<dbReference type="InterPro" id="IPR006075">
    <property type="entry name" value="Asn/Gln-tRNA_Trfase_suB/E_cat"/>
</dbReference>
<name>A0A2H0VHK7_9BACT</name>
<dbReference type="EC" id="6.3.5.-" evidence="10"/>
<dbReference type="InterPro" id="IPR004413">
    <property type="entry name" value="GatB"/>
</dbReference>
<evidence type="ECO:0000256" key="1">
    <source>
        <dbReference type="ARBA" id="ARBA00005306"/>
    </source>
</evidence>
<comment type="similarity">
    <text evidence="1 10">Belongs to the GatB/GatE family. GatB subfamily.</text>
</comment>
<dbReference type="GO" id="GO:0050567">
    <property type="term" value="F:glutaminyl-tRNA synthase (glutamine-hydrolyzing) activity"/>
    <property type="evidence" value="ECO:0007669"/>
    <property type="project" value="UniProtKB-UniRule"/>
</dbReference>
<evidence type="ECO:0000259" key="11">
    <source>
        <dbReference type="SMART" id="SM00845"/>
    </source>
</evidence>
<dbReference type="GO" id="GO:0006412">
    <property type="term" value="P:translation"/>
    <property type="evidence" value="ECO:0007669"/>
    <property type="project" value="UniProtKB-UniRule"/>
</dbReference>
<dbReference type="NCBIfam" id="TIGR00133">
    <property type="entry name" value="gatB"/>
    <property type="match status" value="1"/>
</dbReference>
<gene>
    <name evidence="10" type="primary">gatB</name>
    <name evidence="12" type="ORF">COT88_00865</name>
</gene>
<evidence type="ECO:0000313" key="12">
    <source>
        <dbReference type="EMBL" id="PIR98566.1"/>
    </source>
</evidence>
<evidence type="ECO:0000256" key="5">
    <source>
        <dbReference type="ARBA" id="ARBA00022840"/>
    </source>
</evidence>
<evidence type="ECO:0000256" key="4">
    <source>
        <dbReference type="ARBA" id="ARBA00022741"/>
    </source>
</evidence>
<keyword evidence="4 10" id="KW-0547">Nucleotide-binding</keyword>
<dbReference type="NCBIfam" id="NF004014">
    <property type="entry name" value="PRK05477.1-4"/>
    <property type="match status" value="1"/>
</dbReference>
<reference evidence="13" key="1">
    <citation type="submission" date="2017-09" db="EMBL/GenBank/DDBJ databases">
        <title>Depth-based differentiation of microbial function through sediment-hosted aquifers and enrichment of novel symbionts in the deep terrestrial subsurface.</title>
        <authorList>
            <person name="Probst A.J."/>
            <person name="Ladd B."/>
            <person name="Jarett J.K."/>
            <person name="Geller-Mcgrath D.E."/>
            <person name="Sieber C.M.K."/>
            <person name="Emerson J.B."/>
            <person name="Anantharaman K."/>
            <person name="Thomas B.C."/>
            <person name="Malmstrom R."/>
            <person name="Stieglmeier M."/>
            <person name="Klingl A."/>
            <person name="Woyke T."/>
            <person name="Ryan C.M."/>
            <person name="Banfield J.F."/>
        </authorList>
    </citation>
    <scope>NUCLEOTIDE SEQUENCE [LARGE SCALE GENOMIC DNA]</scope>
</reference>
<feature type="domain" description="Asn/Gln amidotransferase" evidence="11">
    <location>
        <begin position="324"/>
        <end position="483"/>
    </location>
</feature>
<dbReference type="AlphaFoldDB" id="A0A2H0VHK7"/>
<proteinExistence type="inferred from homology"/>
<dbReference type="InterPro" id="IPR018027">
    <property type="entry name" value="Asn/Gln_amidotransferase"/>
</dbReference>
<dbReference type="SUPFAM" id="SSF89095">
    <property type="entry name" value="GatB/YqeY motif"/>
    <property type="match status" value="1"/>
</dbReference>
<dbReference type="Pfam" id="PF02934">
    <property type="entry name" value="GatB_N"/>
    <property type="match status" value="1"/>
</dbReference>
<sequence>MKYVPTIGLEIHAELKTKTKMFCDCLNIPDEIEPNKNVCPICLAEPGTLPVPNKEAIRAMIKIGLSLGGTIAERSKFDRKSYFYPDLPKGYQISQYDMPIVSGGSLKGVQIERVHLEEDTARSTHENGESLVDFNRAGLPLMELVTKPVIKTAEQAYDFARELQLLLRYLNVSDADMEKGQMRVEANISIAPKKLFGNKKLGTKVELKNINSFKAVKAAIENEIERQEALIKGGGKVIQSTRGWDEVAGKSFPQRIKEEANDYRYMPEPDIPPLDLTAKDIFDMDEIRRSIPELPDQKRIRFSEEFGLSGMELEHLITDRDLSGYFEESISELKALIQQDNSIDEESAKKTLYNYLTSDLVGLIKEQGVDVSDLKIKPEDFAELVVLIEKKEVLSRTAKDILIEMFRTGIDPHEIIDHHSLGQAEDGEVQSSIMGAISENPKAVEEYKNGKEAVIKFLVGQSMSKLRGRGNPEQLEQLLKDHLSK</sequence>
<dbReference type="GO" id="GO:0005524">
    <property type="term" value="F:ATP binding"/>
    <property type="evidence" value="ECO:0007669"/>
    <property type="project" value="UniProtKB-KW"/>
</dbReference>
<dbReference type="InterPro" id="IPR023168">
    <property type="entry name" value="GatB_Yqey_C_2"/>
</dbReference>
<evidence type="ECO:0000256" key="8">
    <source>
        <dbReference type="ARBA" id="ARBA00047380"/>
    </source>
</evidence>
<dbReference type="InterPro" id="IPR017959">
    <property type="entry name" value="Asn/Gln-tRNA_amidoTrfase_suB/E"/>
</dbReference>
<evidence type="ECO:0000256" key="2">
    <source>
        <dbReference type="ARBA" id="ARBA00011123"/>
    </source>
</evidence>
<keyword evidence="12" id="KW-0808">Transferase</keyword>
<dbReference type="NCBIfam" id="NF004012">
    <property type="entry name" value="PRK05477.1-2"/>
    <property type="match status" value="1"/>
</dbReference>
<dbReference type="PANTHER" id="PTHR11659">
    <property type="entry name" value="GLUTAMYL-TRNA GLN AMIDOTRANSFERASE SUBUNIT B MITOCHONDRIAL AND PROKARYOTIC PET112-RELATED"/>
    <property type="match status" value="1"/>
</dbReference>
<dbReference type="EMBL" id="PFAG01000011">
    <property type="protein sequence ID" value="PIR98566.1"/>
    <property type="molecule type" value="Genomic_DNA"/>
</dbReference>
<accession>A0A2H0VHK7</accession>
<organism evidence="12 13">
    <name type="scientific">Candidatus Colwellbacteria bacterium CG10_big_fil_rev_8_21_14_0_10_41_28</name>
    <dbReference type="NCBI Taxonomy" id="1974539"/>
    <lineage>
        <taxon>Bacteria</taxon>
        <taxon>Candidatus Colwelliibacteriota</taxon>
    </lineage>
</organism>
<keyword evidence="3 10" id="KW-0436">Ligase</keyword>
<dbReference type="Proteomes" id="UP000230776">
    <property type="component" value="Unassembled WGS sequence"/>
</dbReference>
<dbReference type="SUPFAM" id="SSF55931">
    <property type="entry name" value="Glutamine synthetase/guanido kinase"/>
    <property type="match status" value="1"/>
</dbReference>
<dbReference type="InterPro" id="IPR017958">
    <property type="entry name" value="Gln-tRNA_amidoTrfase_suB_CS"/>
</dbReference>
<evidence type="ECO:0000256" key="3">
    <source>
        <dbReference type="ARBA" id="ARBA00022598"/>
    </source>
</evidence>
<dbReference type="PANTHER" id="PTHR11659:SF0">
    <property type="entry name" value="GLUTAMYL-TRNA(GLN) AMIDOTRANSFERASE SUBUNIT B, MITOCHONDRIAL"/>
    <property type="match status" value="1"/>
</dbReference>
<dbReference type="GO" id="GO:0050566">
    <property type="term" value="F:asparaginyl-tRNA synthase (glutamine-hydrolyzing) activity"/>
    <property type="evidence" value="ECO:0007669"/>
    <property type="project" value="RHEA"/>
</dbReference>
<evidence type="ECO:0000256" key="6">
    <source>
        <dbReference type="ARBA" id="ARBA00022917"/>
    </source>
</evidence>
<comment type="catalytic activity">
    <reaction evidence="8 10">
        <text>L-aspartyl-tRNA(Asn) + L-glutamine + ATP + H2O = L-asparaginyl-tRNA(Asn) + L-glutamate + ADP + phosphate + 2 H(+)</text>
        <dbReference type="Rhea" id="RHEA:14513"/>
        <dbReference type="Rhea" id="RHEA-COMP:9674"/>
        <dbReference type="Rhea" id="RHEA-COMP:9677"/>
        <dbReference type="ChEBI" id="CHEBI:15377"/>
        <dbReference type="ChEBI" id="CHEBI:15378"/>
        <dbReference type="ChEBI" id="CHEBI:29985"/>
        <dbReference type="ChEBI" id="CHEBI:30616"/>
        <dbReference type="ChEBI" id="CHEBI:43474"/>
        <dbReference type="ChEBI" id="CHEBI:58359"/>
        <dbReference type="ChEBI" id="CHEBI:78515"/>
        <dbReference type="ChEBI" id="CHEBI:78516"/>
        <dbReference type="ChEBI" id="CHEBI:456216"/>
    </reaction>
</comment>
<dbReference type="Gene3D" id="1.10.10.410">
    <property type="match status" value="1"/>
</dbReference>
<comment type="caution">
    <text evidence="12">The sequence shown here is derived from an EMBL/GenBank/DDBJ whole genome shotgun (WGS) entry which is preliminary data.</text>
</comment>
<evidence type="ECO:0000313" key="13">
    <source>
        <dbReference type="Proteomes" id="UP000230776"/>
    </source>
</evidence>
<keyword evidence="5 10" id="KW-0067">ATP-binding</keyword>
<dbReference type="HAMAP" id="MF_00121">
    <property type="entry name" value="GatB"/>
    <property type="match status" value="1"/>
</dbReference>
<keyword evidence="6 10" id="KW-0648">Protein biosynthesis</keyword>
<dbReference type="Pfam" id="PF02637">
    <property type="entry name" value="GatB_Yqey"/>
    <property type="match status" value="1"/>
</dbReference>
<comment type="subunit">
    <text evidence="2 10">Heterotrimer of A, B and C subunits.</text>
</comment>
<protein>
    <recommendedName>
        <fullName evidence="10">Aspartyl/glutamyl-tRNA(Asn/Gln) amidotransferase subunit B</fullName>
        <shortName evidence="10">Asp/Glu-ADT subunit B</shortName>
        <ecNumber evidence="10">6.3.5.-</ecNumber>
    </recommendedName>
</protein>
<dbReference type="GO" id="GO:0016740">
    <property type="term" value="F:transferase activity"/>
    <property type="evidence" value="ECO:0007669"/>
    <property type="project" value="UniProtKB-KW"/>
</dbReference>
<evidence type="ECO:0000256" key="10">
    <source>
        <dbReference type="HAMAP-Rule" id="MF_00121"/>
    </source>
</evidence>
<dbReference type="SMART" id="SM00845">
    <property type="entry name" value="GatB_Yqey"/>
    <property type="match status" value="1"/>
</dbReference>